<gene>
    <name evidence="1" type="ORF">A5642_22450</name>
</gene>
<accession>A0A1A0MMB8</accession>
<dbReference type="EMBL" id="LZSF01000143">
    <property type="protein sequence ID" value="OBA86560.1"/>
    <property type="molecule type" value="Genomic_DNA"/>
</dbReference>
<organism evidence="1 2">
    <name type="scientific">Mycolicibacterium mucogenicum</name>
    <name type="common">Mycobacterium mucogenicum</name>
    <dbReference type="NCBI Taxonomy" id="56689"/>
    <lineage>
        <taxon>Bacteria</taxon>
        <taxon>Bacillati</taxon>
        <taxon>Actinomycetota</taxon>
        <taxon>Actinomycetes</taxon>
        <taxon>Mycobacteriales</taxon>
        <taxon>Mycobacteriaceae</taxon>
        <taxon>Mycolicibacterium</taxon>
    </lineage>
</organism>
<evidence type="ECO:0000313" key="2">
    <source>
        <dbReference type="Proteomes" id="UP000093962"/>
    </source>
</evidence>
<dbReference type="Proteomes" id="UP000093962">
    <property type="component" value="Unassembled WGS sequence"/>
</dbReference>
<proteinExistence type="predicted"/>
<sequence length="99" mass="10989">MTVTATDHSWLAAEIAVLLRGGNPRSVRQRANARGISPEHVQHACERSLDTPMESEDALLPFRRWEAPPPGCLDVRVLDQHEYWIDALCIRISSATAGT</sequence>
<comment type="caution">
    <text evidence="1">The sequence shown here is derived from an EMBL/GenBank/DDBJ whole genome shotgun (WGS) entry which is preliminary data.</text>
</comment>
<protein>
    <submittedName>
        <fullName evidence="1">Uncharacterized protein</fullName>
    </submittedName>
</protein>
<name>A0A1A0MMB8_MYCMU</name>
<reference evidence="1 2" key="1">
    <citation type="submission" date="2016-06" db="EMBL/GenBank/DDBJ databases">
        <authorList>
            <person name="Kjaerup R.B."/>
            <person name="Dalgaard T.S."/>
            <person name="Juul-Madsen H.R."/>
        </authorList>
    </citation>
    <scope>NUCLEOTIDE SEQUENCE [LARGE SCALE GENOMIC DNA]</scope>
    <source>
        <strain evidence="1 2">1199456.5</strain>
    </source>
</reference>
<evidence type="ECO:0000313" key="1">
    <source>
        <dbReference type="EMBL" id="OBA86560.1"/>
    </source>
</evidence>
<dbReference type="AlphaFoldDB" id="A0A1A0MMB8"/>